<dbReference type="Gene3D" id="3.90.220.20">
    <property type="entry name" value="DNA methylase specificity domains"/>
    <property type="match status" value="2"/>
</dbReference>
<comment type="caution">
    <text evidence="5">The sequence shown here is derived from an EMBL/GenBank/DDBJ whole genome shotgun (WGS) entry which is preliminary data.</text>
</comment>
<feature type="domain" description="Type I restriction modification DNA specificity" evidence="4">
    <location>
        <begin position="410"/>
        <end position="560"/>
    </location>
</feature>
<dbReference type="InterPro" id="IPR051212">
    <property type="entry name" value="Type-I_RE_S_subunit"/>
</dbReference>
<evidence type="ECO:0000313" key="6">
    <source>
        <dbReference type="Proteomes" id="UP000620127"/>
    </source>
</evidence>
<dbReference type="InterPro" id="IPR044946">
    <property type="entry name" value="Restrct_endonuc_typeI_TRD_sf"/>
</dbReference>
<evidence type="ECO:0000313" key="5">
    <source>
        <dbReference type="EMBL" id="GGX23101.1"/>
    </source>
</evidence>
<keyword evidence="5" id="KW-0255">Endonuclease</keyword>
<keyword evidence="5" id="KW-0378">Hydrolase</keyword>
<name>A0ABQ2XM84_9BURK</name>
<organism evidence="5 6">
    <name type="scientific">Undibacterium macrobrachii</name>
    <dbReference type="NCBI Taxonomy" id="1119058"/>
    <lineage>
        <taxon>Bacteria</taxon>
        <taxon>Pseudomonadati</taxon>
        <taxon>Pseudomonadota</taxon>
        <taxon>Betaproteobacteria</taxon>
        <taxon>Burkholderiales</taxon>
        <taxon>Oxalobacteraceae</taxon>
        <taxon>Undibacterium</taxon>
    </lineage>
</organism>
<feature type="domain" description="Type I restriction modification DNA specificity" evidence="4">
    <location>
        <begin position="106"/>
        <end position="276"/>
    </location>
</feature>
<keyword evidence="6" id="KW-1185">Reference proteome</keyword>
<keyword evidence="5" id="KW-0540">Nuclease</keyword>
<reference evidence="6" key="1">
    <citation type="journal article" date="2019" name="Int. J. Syst. Evol. Microbiol.">
        <title>The Global Catalogue of Microorganisms (GCM) 10K type strain sequencing project: providing services to taxonomists for standard genome sequencing and annotation.</title>
        <authorList>
            <consortium name="The Broad Institute Genomics Platform"/>
            <consortium name="The Broad Institute Genome Sequencing Center for Infectious Disease"/>
            <person name="Wu L."/>
            <person name="Ma J."/>
        </authorList>
    </citation>
    <scope>NUCLEOTIDE SEQUENCE [LARGE SCALE GENOMIC DNA]</scope>
    <source>
        <strain evidence="6">KCTC 23916</strain>
    </source>
</reference>
<evidence type="ECO:0000256" key="2">
    <source>
        <dbReference type="ARBA" id="ARBA00022747"/>
    </source>
</evidence>
<keyword evidence="3" id="KW-0238">DNA-binding</keyword>
<proteinExistence type="inferred from homology"/>
<dbReference type="PANTHER" id="PTHR43140:SF1">
    <property type="entry name" value="TYPE I RESTRICTION ENZYME ECOKI SPECIFICITY SUBUNIT"/>
    <property type="match status" value="1"/>
</dbReference>
<dbReference type="Pfam" id="PF01420">
    <property type="entry name" value="Methylase_S"/>
    <property type="match status" value="2"/>
</dbReference>
<protein>
    <submittedName>
        <fullName evidence="5">Type I restriction endonuclease EcoAI subunit S</fullName>
    </submittedName>
</protein>
<dbReference type="CDD" id="cd17285">
    <property type="entry name" value="RMtype1_S_Csp16704I_TRD2-CR2_like"/>
    <property type="match status" value="1"/>
</dbReference>
<sequence>MSAVHKLITDHLEIWTAADTEKKSGRGRVSGSANSVYGIKKLRELILELAVRGKLVPQDPNDEPASELLKRIQVEKAKLIADGKIKGGKPLPEITTEEKPFKLPYGWEWARLNDFVLNIISGGTPSKNNSEFWNGDIPWASVKDLNVEKFLESTQDFITQKGLDAGSKLAQKGDLIICTRMGLGKIAIAAMNVAINQDLKALKVTSFLDIDYFINFYGTLKIIGSGMTVAGIRQDELLQYCIPTPPLAEQHRIVAKIDELMVLCDQLEHQHNNAAEAHEQLVSHLLGTLTQSQDPDDFNANWQRIADHFDTLFTTESCIEALKQTILQLAVMGKLVRQDPNDEPASELLKRIQAEKAKLVAEGKIKKDKALATVSDSEELFKLPSGWSWTRMINCAKQITDGEHLTPERTTDNTKIPLITAKNVRDGSMDYTTTDFVDFDVASKCWNRCKPEPNDILIVSVGATIGRLTMIEDHRDMVIVRSVTLVKPLLINIRYLTMALRSPSLQKTIWAGVKQNAQPCLYLAVSNNLPIPVPPINEQHRIVSKVGQLMVLCDQLKSRITNMRRSQQKLADVLIEHAPTR</sequence>
<dbReference type="GO" id="GO:0004519">
    <property type="term" value="F:endonuclease activity"/>
    <property type="evidence" value="ECO:0007669"/>
    <property type="project" value="UniProtKB-KW"/>
</dbReference>
<comment type="similarity">
    <text evidence="1">Belongs to the type-I restriction system S methylase family.</text>
</comment>
<accession>A0ABQ2XM84</accession>
<dbReference type="SUPFAM" id="SSF116734">
    <property type="entry name" value="DNA methylase specificity domain"/>
    <property type="match status" value="2"/>
</dbReference>
<evidence type="ECO:0000256" key="3">
    <source>
        <dbReference type="ARBA" id="ARBA00023125"/>
    </source>
</evidence>
<evidence type="ECO:0000259" key="4">
    <source>
        <dbReference type="Pfam" id="PF01420"/>
    </source>
</evidence>
<dbReference type="Proteomes" id="UP000620127">
    <property type="component" value="Unassembled WGS sequence"/>
</dbReference>
<gene>
    <name evidence="5" type="ORF">GCM10011282_31490</name>
</gene>
<evidence type="ECO:0000256" key="1">
    <source>
        <dbReference type="ARBA" id="ARBA00010923"/>
    </source>
</evidence>
<dbReference type="InterPro" id="IPR000055">
    <property type="entry name" value="Restrct_endonuc_typeI_TRD"/>
</dbReference>
<dbReference type="PANTHER" id="PTHR43140">
    <property type="entry name" value="TYPE-1 RESTRICTION ENZYME ECOKI SPECIFICITY PROTEIN"/>
    <property type="match status" value="1"/>
</dbReference>
<dbReference type="RefSeq" id="WP_189347127.1">
    <property type="nucleotide sequence ID" value="NZ_BMYT01000006.1"/>
</dbReference>
<keyword evidence="2" id="KW-0680">Restriction system</keyword>
<dbReference type="EMBL" id="BMYT01000006">
    <property type="protein sequence ID" value="GGX23101.1"/>
    <property type="molecule type" value="Genomic_DNA"/>
</dbReference>